<evidence type="ECO:0000256" key="7">
    <source>
        <dbReference type="NCBIfam" id="TIGR01237"/>
    </source>
</evidence>
<evidence type="ECO:0000256" key="2">
    <source>
        <dbReference type="ARBA" id="ARBA00012884"/>
    </source>
</evidence>
<dbReference type="EMBL" id="JARTLI010000052">
    <property type="protein sequence ID" value="MED5053615.1"/>
    <property type="molecule type" value="Genomic_DNA"/>
</dbReference>
<reference evidence="11 12" key="1">
    <citation type="submission" date="2023-03" db="EMBL/GenBank/DDBJ databases">
        <title>Bacillus Genome Sequencing.</title>
        <authorList>
            <person name="Dunlap C."/>
        </authorList>
    </citation>
    <scope>NUCLEOTIDE SEQUENCE [LARGE SCALE GENOMIC DNA]</scope>
    <source>
        <strain evidence="11 12">NRS-38</strain>
    </source>
</reference>
<dbReference type="InterPro" id="IPR016162">
    <property type="entry name" value="Ald_DH_N"/>
</dbReference>
<evidence type="ECO:0000256" key="5">
    <source>
        <dbReference type="ARBA" id="ARBA00048142"/>
    </source>
</evidence>
<comment type="catalytic activity">
    <reaction evidence="5">
        <text>L-glutamate 5-semialdehyde + NAD(+) + H2O = L-glutamate + NADH + 2 H(+)</text>
        <dbReference type="Rhea" id="RHEA:30235"/>
        <dbReference type="ChEBI" id="CHEBI:15377"/>
        <dbReference type="ChEBI" id="CHEBI:15378"/>
        <dbReference type="ChEBI" id="CHEBI:29985"/>
        <dbReference type="ChEBI" id="CHEBI:57540"/>
        <dbReference type="ChEBI" id="CHEBI:57945"/>
        <dbReference type="ChEBI" id="CHEBI:58066"/>
        <dbReference type="EC" id="1.2.1.88"/>
    </reaction>
</comment>
<evidence type="ECO:0000313" key="11">
    <source>
        <dbReference type="EMBL" id="MED5053615.1"/>
    </source>
</evidence>
<evidence type="ECO:0000256" key="6">
    <source>
        <dbReference type="ARBA" id="ARBA00061617"/>
    </source>
</evidence>
<protein>
    <recommendedName>
        <fullName evidence="2 7">L-glutamate gamma-semialdehyde dehydrogenase</fullName>
        <ecNumber evidence="2 7">1.2.1.88</ecNumber>
    </recommendedName>
</protein>
<accession>A0ABD5IZ26</accession>
<dbReference type="FunFam" id="3.40.309.10:FF:000005">
    <property type="entry name" value="1-pyrroline-5-carboxylate dehydrogenase 1"/>
    <property type="match status" value="1"/>
</dbReference>
<dbReference type="InterPro" id="IPR016163">
    <property type="entry name" value="Ald_DH_C"/>
</dbReference>
<evidence type="ECO:0000259" key="10">
    <source>
        <dbReference type="Pfam" id="PF00171"/>
    </source>
</evidence>
<dbReference type="InterPro" id="IPR016160">
    <property type="entry name" value="Ald_DH_CS_CYS"/>
</dbReference>
<dbReference type="HAMAP" id="MF_00733">
    <property type="entry name" value="RocA"/>
    <property type="match status" value="1"/>
</dbReference>
<dbReference type="InterPro" id="IPR015590">
    <property type="entry name" value="Aldehyde_DH_dom"/>
</dbReference>
<dbReference type="Pfam" id="PF00171">
    <property type="entry name" value="Aldedh"/>
    <property type="match status" value="1"/>
</dbReference>
<dbReference type="Gene3D" id="3.40.309.10">
    <property type="entry name" value="Aldehyde Dehydrogenase, Chain A, domain 2"/>
    <property type="match status" value="1"/>
</dbReference>
<dbReference type="CDD" id="cd07124">
    <property type="entry name" value="ALDH_PutA-P5CDH-RocA"/>
    <property type="match status" value="1"/>
</dbReference>
<dbReference type="InterPro" id="IPR029510">
    <property type="entry name" value="Ald_DH_CS_GLU"/>
</dbReference>
<dbReference type="PANTHER" id="PTHR42862">
    <property type="entry name" value="DELTA-1-PYRROLINE-5-CARBOXYLATE DEHYDROGENASE 1, ISOFORM A-RELATED"/>
    <property type="match status" value="1"/>
</dbReference>
<dbReference type="PROSITE" id="PS00687">
    <property type="entry name" value="ALDEHYDE_DEHYDR_GLU"/>
    <property type="match status" value="1"/>
</dbReference>
<dbReference type="RefSeq" id="WP_328219454.1">
    <property type="nucleotide sequence ID" value="NZ_JARTLI010000052.1"/>
</dbReference>
<dbReference type="InterPro" id="IPR016161">
    <property type="entry name" value="Ald_DH/histidinol_DH"/>
</dbReference>
<dbReference type="InterPro" id="IPR047597">
    <property type="entry name" value="RocA_bacillales"/>
</dbReference>
<dbReference type="AlphaFoldDB" id="A0ABD5IZ26"/>
<comment type="pathway">
    <text evidence="1">Amino-acid degradation; L-proline degradation into L-glutamate; L-glutamate from L-proline: step 2/2.</text>
</comment>
<gene>
    <name evidence="11" type="primary">pruA</name>
    <name evidence="11" type="ORF">P9850_17670</name>
</gene>
<evidence type="ECO:0000313" key="12">
    <source>
        <dbReference type="Proteomes" id="UP001339962"/>
    </source>
</evidence>
<evidence type="ECO:0000256" key="3">
    <source>
        <dbReference type="ARBA" id="ARBA00023002"/>
    </source>
</evidence>
<dbReference type="InterPro" id="IPR050485">
    <property type="entry name" value="Proline_metab_enzyme"/>
</dbReference>
<evidence type="ECO:0000256" key="1">
    <source>
        <dbReference type="ARBA" id="ARBA00004786"/>
    </source>
</evidence>
<comment type="similarity">
    <text evidence="6">Belongs to the aldehyde dehydrogenase family. RocA subfamily.</text>
</comment>
<feature type="active site" evidence="8">
    <location>
        <position position="286"/>
    </location>
</feature>
<dbReference type="SUPFAM" id="SSF53720">
    <property type="entry name" value="ALDH-like"/>
    <property type="match status" value="1"/>
</dbReference>
<evidence type="ECO:0000256" key="9">
    <source>
        <dbReference type="RuleBase" id="RU003345"/>
    </source>
</evidence>
<comment type="caution">
    <text evidence="11">The sequence shown here is derived from an EMBL/GenBank/DDBJ whole genome shotgun (WGS) entry which is preliminary data.</text>
</comment>
<dbReference type="NCBIfam" id="NF002852">
    <property type="entry name" value="PRK03137.1"/>
    <property type="match status" value="1"/>
</dbReference>
<proteinExistence type="inferred from homology"/>
<evidence type="ECO:0000256" key="4">
    <source>
        <dbReference type="ARBA" id="ARBA00023027"/>
    </source>
</evidence>
<dbReference type="GO" id="GO:0006562">
    <property type="term" value="P:L-proline catabolic process"/>
    <property type="evidence" value="ECO:0007669"/>
    <property type="project" value="UniProtKB-UniRule"/>
</dbReference>
<feature type="non-terminal residue" evidence="11">
    <location>
        <position position="518"/>
    </location>
</feature>
<dbReference type="EC" id="1.2.1.88" evidence="2 7"/>
<dbReference type="PANTHER" id="PTHR42862:SF1">
    <property type="entry name" value="DELTA-1-PYRROLINE-5-CARBOXYLATE DEHYDROGENASE 2, ISOFORM A-RELATED"/>
    <property type="match status" value="1"/>
</dbReference>
<feature type="domain" description="Aldehyde dehydrogenase" evidence="10">
    <location>
        <begin position="49"/>
        <end position="511"/>
    </location>
</feature>
<dbReference type="GO" id="GO:0003842">
    <property type="term" value="F:L-glutamate gamma-semialdehyde dehydrogenase activity"/>
    <property type="evidence" value="ECO:0007669"/>
    <property type="project" value="UniProtKB-UniRule"/>
</dbReference>
<dbReference type="GO" id="GO:0004657">
    <property type="term" value="F:proline dehydrogenase activity"/>
    <property type="evidence" value="ECO:0007669"/>
    <property type="project" value="UniProtKB-ARBA"/>
</dbReference>
<evidence type="ECO:0000256" key="8">
    <source>
        <dbReference type="PROSITE-ProRule" id="PRU10007"/>
    </source>
</evidence>
<dbReference type="Proteomes" id="UP001339962">
    <property type="component" value="Unassembled WGS sequence"/>
</dbReference>
<dbReference type="PROSITE" id="PS00070">
    <property type="entry name" value="ALDEHYDE_DEHYDR_CYS"/>
    <property type="match status" value="1"/>
</dbReference>
<keyword evidence="3 9" id="KW-0560">Oxidoreductase</keyword>
<dbReference type="FunFam" id="3.40.605.10:FF:000045">
    <property type="entry name" value="1-pyrroline-5-carboxylate dehydrogenase 1"/>
    <property type="match status" value="1"/>
</dbReference>
<dbReference type="InterPro" id="IPR005932">
    <property type="entry name" value="RocA"/>
</dbReference>
<organism evidence="11 12">
    <name type="scientific">Anoxybacteroides rupiense</name>
    <dbReference type="NCBI Taxonomy" id="311460"/>
    <lineage>
        <taxon>Bacteria</taxon>
        <taxon>Bacillati</taxon>
        <taxon>Bacillota</taxon>
        <taxon>Bacilli</taxon>
        <taxon>Bacillales</taxon>
        <taxon>Anoxybacillaceae</taxon>
        <taxon>Anoxybacteroides</taxon>
    </lineage>
</organism>
<dbReference type="Gene3D" id="3.40.605.10">
    <property type="entry name" value="Aldehyde Dehydrogenase, Chain A, domain 1"/>
    <property type="match status" value="1"/>
</dbReference>
<name>A0ABD5IZ26_9BACL</name>
<sequence>MAVPYKHEPFTDFSVEQNRQVFQAALTDVQSKLGQEYPLVIGTQRVTTEEKIISRNPANKAEIVGMVSKATKQWADKAMEAALQAFETWRNEPVEARAHILFRAAAILRRRKHEFSALLVKEVGKPWKEADADTAEAIDFLEYYARQMMNLQRGIPVESRPGEHNTFHYIPLGVGLIISPFNFPLAIMAGTTVAAIVTGNTVILRPSDRAPVVAAKFVEMMEEAGLPAGVLNYLPGGEAEVGEYLVEHPKMRFISFTGSRAVGCRIYERAAIVQPGQKWLKRVIAEMGGKDAIIVDREADLELAAQSIVASAFGFSGQKCSACSRAIIVEDVYEQVLNRVVELTKQLKVGNPEEQSIFMGPVIDQASFDKIMGYIEIGKQEGRLMAGGEGDDSTGFFIQPTIFADVHPSARIMQEEIFGPVVAFTKAKDFDHALELANHTEYGLTGAVISRNRTHLEKAREEFHVGNLYFNRGCTGAIVGYQPFGGFNMSGTDSKAGGPDYLILHMQAKTVSEHSCNE</sequence>
<keyword evidence="4" id="KW-0520">NAD</keyword>
<dbReference type="NCBIfam" id="TIGR01237">
    <property type="entry name" value="D1pyr5carbox2"/>
    <property type="match status" value="1"/>
</dbReference>